<protein>
    <recommendedName>
        <fullName evidence="3">Pentatricopeptide repeat-containing protein</fullName>
    </recommendedName>
</protein>
<organism evidence="1 2">
    <name type="scientific">Stylosanthes scabra</name>
    <dbReference type="NCBI Taxonomy" id="79078"/>
    <lineage>
        <taxon>Eukaryota</taxon>
        <taxon>Viridiplantae</taxon>
        <taxon>Streptophyta</taxon>
        <taxon>Embryophyta</taxon>
        <taxon>Tracheophyta</taxon>
        <taxon>Spermatophyta</taxon>
        <taxon>Magnoliopsida</taxon>
        <taxon>eudicotyledons</taxon>
        <taxon>Gunneridae</taxon>
        <taxon>Pentapetalae</taxon>
        <taxon>rosids</taxon>
        <taxon>fabids</taxon>
        <taxon>Fabales</taxon>
        <taxon>Fabaceae</taxon>
        <taxon>Papilionoideae</taxon>
        <taxon>50 kb inversion clade</taxon>
        <taxon>dalbergioids sensu lato</taxon>
        <taxon>Dalbergieae</taxon>
        <taxon>Pterocarpus clade</taxon>
        <taxon>Stylosanthes</taxon>
    </lineage>
</organism>
<reference evidence="1 2" key="1">
    <citation type="journal article" date="2023" name="Plants (Basel)">
        <title>Bridging the Gap: Combining Genomics and Transcriptomics Approaches to Understand Stylosanthes scabra, an Orphan Legume from the Brazilian Caatinga.</title>
        <authorList>
            <person name="Ferreira-Neto J.R.C."/>
            <person name="da Silva M.D."/>
            <person name="Binneck E."/>
            <person name="de Melo N.F."/>
            <person name="da Silva R.H."/>
            <person name="de Melo A.L.T.M."/>
            <person name="Pandolfi V."/>
            <person name="Bustamante F.O."/>
            <person name="Brasileiro-Vidal A.C."/>
            <person name="Benko-Iseppon A.M."/>
        </authorList>
    </citation>
    <scope>NUCLEOTIDE SEQUENCE [LARGE SCALE GENOMIC DNA]</scope>
    <source>
        <tissue evidence="1">Leaves</tissue>
    </source>
</reference>
<sequence>MDKKPKRAQLSVDRAPTPSRWRARALLSLIWKFPLVARPRNPDGVPAPPHFETPKTRTSRVRAMGVARSRGVGRTHLNEGYFGDFTFPGHGPSISQAQFDLYGGGTAEAQHTFSHFINFSLRACADISALRLDRVVHYHVFLSGYGSDSFVQAAIVLLYPKYGALGVARRVFDEMTDRSVVAWNSIISGYEQNGAANEAL</sequence>
<dbReference type="EMBL" id="JASCZI010061558">
    <property type="protein sequence ID" value="MED6139005.1"/>
    <property type="molecule type" value="Genomic_DNA"/>
</dbReference>
<dbReference type="InterPro" id="IPR046960">
    <property type="entry name" value="PPR_At4g14850-like_plant"/>
</dbReference>
<name>A0ABU6SRN8_9FABA</name>
<dbReference type="PANTHER" id="PTHR47926">
    <property type="entry name" value="PENTATRICOPEPTIDE REPEAT-CONTAINING PROTEIN"/>
    <property type="match status" value="1"/>
</dbReference>
<comment type="caution">
    <text evidence="1">The sequence shown here is derived from an EMBL/GenBank/DDBJ whole genome shotgun (WGS) entry which is preliminary data.</text>
</comment>
<evidence type="ECO:0000313" key="1">
    <source>
        <dbReference type="EMBL" id="MED6139005.1"/>
    </source>
</evidence>
<evidence type="ECO:0008006" key="3">
    <source>
        <dbReference type="Google" id="ProtNLM"/>
    </source>
</evidence>
<gene>
    <name evidence="1" type="ORF">PIB30_079817</name>
</gene>
<accession>A0ABU6SRN8</accession>
<feature type="non-terminal residue" evidence="1">
    <location>
        <position position="200"/>
    </location>
</feature>
<dbReference type="Proteomes" id="UP001341840">
    <property type="component" value="Unassembled WGS sequence"/>
</dbReference>
<proteinExistence type="predicted"/>
<keyword evidence="2" id="KW-1185">Reference proteome</keyword>
<dbReference type="Gene3D" id="1.25.40.10">
    <property type="entry name" value="Tetratricopeptide repeat domain"/>
    <property type="match status" value="1"/>
</dbReference>
<evidence type="ECO:0000313" key="2">
    <source>
        <dbReference type="Proteomes" id="UP001341840"/>
    </source>
</evidence>
<dbReference type="InterPro" id="IPR011990">
    <property type="entry name" value="TPR-like_helical_dom_sf"/>
</dbReference>